<reference evidence="1" key="1">
    <citation type="submission" date="2021-02" db="EMBL/GenBank/DDBJ databases">
        <authorList>
            <person name="Nowell W R."/>
        </authorList>
    </citation>
    <scope>NUCLEOTIDE SEQUENCE</scope>
</reference>
<evidence type="ECO:0000313" key="3">
    <source>
        <dbReference type="Proteomes" id="UP000663829"/>
    </source>
</evidence>
<dbReference type="AlphaFoldDB" id="A0A815NZK4"/>
<protein>
    <submittedName>
        <fullName evidence="1">Uncharacterized protein</fullName>
    </submittedName>
</protein>
<name>A0A815NZK4_9BILA</name>
<accession>A0A815NZK4</accession>
<dbReference type="OrthoDB" id="10497586at2759"/>
<sequence length="353" mass="39888">CLGRKLVCSQPDGSTEALKGYCRRQSTGECQCTQDCDYAVSLIDCVCANEDLAYARDQKLANCTVWTQGRWLHYVKTIREEIVKGVILVPASNTPDGKGLLFPNTNEGLPWPITDVHSDRALTVHGPHCLHMIQMFNEQISNGQPLNNLVDRLHSEHCRRLARRVLALFETQANYRVEPTSLCSAIRKSQLRNLGLLVEGVTSVEARLGLLVEGVPSVQVTDHLELLVEGVPAVQVIVEPFRRDRLPNQNSSATIVTESHLVYTQLHEKAKQLLNSSHVPNQFMQRMIAGQNRGIIEVREWLEKPLTRAEQRYFDSWKSERVLQFAALGIYCQQGHGQQAPIEYIRNLLTMKE</sequence>
<feature type="non-terminal residue" evidence="1">
    <location>
        <position position="353"/>
    </location>
</feature>
<organism evidence="1 3">
    <name type="scientific">Didymodactylos carnosus</name>
    <dbReference type="NCBI Taxonomy" id="1234261"/>
    <lineage>
        <taxon>Eukaryota</taxon>
        <taxon>Metazoa</taxon>
        <taxon>Spiralia</taxon>
        <taxon>Gnathifera</taxon>
        <taxon>Rotifera</taxon>
        <taxon>Eurotatoria</taxon>
        <taxon>Bdelloidea</taxon>
        <taxon>Philodinida</taxon>
        <taxon>Philodinidae</taxon>
        <taxon>Didymodactylos</taxon>
    </lineage>
</organism>
<evidence type="ECO:0000313" key="2">
    <source>
        <dbReference type="EMBL" id="CAF4316927.1"/>
    </source>
</evidence>
<gene>
    <name evidence="1" type="ORF">GPM918_LOCUS34361</name>
    <name evidence="2" type="ORF">SRO942_LOCUS35059</name>
</gene>
<evidence type="ECO:0000313" key="1">
    <source>
        <dbReference type="EMBL" id="CAF1440658.1"/>
    </source>
</evidence>
<comment type="caution">
    <text evidence="1">The sequence shown here is derived from an EMBL/GenBank/DDBJ whole genome shotgun (WGS) entry which is preliminary data.</text>
</comment>
<dbReference type="Proteomes" id="UP000681722">
    <property type="component" value="Unassembled WGS sequence"/>
</dbReference>
<dbReference type="EMBL" id="CAJOBC010084424">
    <property type="protein sequence ID" value="CAF4316927.1"/>
    <property type="molecule type" value="Genomic_DNA"/>
</dbReference>
<dbReference type="Proteomes" id="UP000663829">
    <property type="component" value="Unassembled WGS sequence"/>
</dbReference>
<dbReference type="EMBL" id="CAJNOQ010018982">
    <property type="protein sequence ID" value="CAF1440658.1"/>
    <property type="molecule type" value="Genomic_DNA"/>
</dbReference>
<proteinExistence type="predicted"/>
<keyword evidence="3" id="KW-1185">Reference proteome</keyword>